<evidence type="ECO:0000256" key="5">
    <source>
        <dbReference type="ARBA" id="ARBA00023242"/>
    </source>
</evidence>
<dbReference type="GO" id="GO:0000462">
    <property type="term" value="P:maturation of SSU-rRNA from tricistronic rRNA transcript (SSU-rRNA, 5.8S rRNA, LSU-rRNA)"/>
    <property type="evidence" value="ECO:0007669"/>
    <property type="project" value="TreeGrafter"/>
</dbReference>
<evidence type="ECO:0000256" key="6">
    <source>
        <dbReference type="ARBA" id="ARBA00023274"/>
    </source>
</evidence>
<dbReference type="InterPro" id="IPR036322">
    <property type="entry name" value="WD40_repeat_dom_sf"/>
</dbReference>
<evidence type="ECO:0000313" key="11">
    <source>
        <dbReference type="Proteomes" id="UP001383192"/>
    </source>
</evidence>
<dbReference type="GO" id="GO:0032040">
    <property type="term" value="C:small-subunit processome"/>
    <property type="evidence" value="ECO:0007669"/>
    <property type="project" value="TreeGrafter"/>
</dbReference>
<accession>A0AAW0C8U7</accession>
<dbReference type="Proteomes" id="UP001383192">
    <property type="component" value="Unassembled WGS sequence"/>
</dbReference>
<dbReference type="InterPro" id="IPR015943">
    <property type="entry name" value="WD40/YVTN_repeat-like_dom_sf"/>
</dbReference>
<organism evidence="10 11">
    <name type="scientific">Paramarasmius palmivorus</name>
    <dbReference type="NCBI Taxonomy" id="297713"/>
    <lineage>
        <taxon>Eukaryota</taxon>
        <taxon>Fungi</taxon>
        <taxon>Dikarya</taxon>
        <taxon>Basidiomycota</taxon>
        <taxon>Agaricomycotina</taxon>
        <taxon>Agaricomycetes</taxon>
        <taxon>Agaricomycetidae</taxon>
        <taxon>Agaricales</taxon>
        <taxon>Marasmiineae</taxon>
        <taxon>Marasmiaceae</taxon>
        <taxon>Paramarasmius</taxon>
    </lineage>
</organism>
<dbReference type="InterPro" id="IPR001680">
    <property type="entry name" value="WD40_rpt"/>
</dbReference>
<proteinExistence type="inferred from homology"/>
<feature type="repeat" description="WD" evidence="7">
    <location>
        <begin position="243"/>
        <end position="284"/>
    </location>
</feature>
<evidence type="ECO:0000256" key="3">
    <source>
        <dbReference type="ARBA" id="ARBA00022574"/>
    </source>
</evidence>
<dbReference type="PANTHER" id="PTHR22851">
    <property type="entry name" value="U3 SMALL NUCLEOLAR RNA U3 SNORNA ASSOCIATED PROTEIN"/>
    <property type="match status" value="1"/>
</dbReference>
<evidence type="ECO:0000256" key="1">
    <source>
        <dbReference type="ARBA" id="ARBA00004604"/>
    </source>
</evidence>
<dbReference type="InterPro" id="IPR007287">
    <property type="entry name" value="Sof1"/>
</dbReference>
<name>A0AAW0C8U7_9AGAR</name>
<dbReference type="PANTHER" id="PTHR22851:SF0">
    <property type="entry name" value="DDB1- AND CUL4-ASSOCIATED FACTOR 13"/>
    <property type="match status" value="1"/>
</dbReference>
<evidence type="ECO:0000256" key="4">
    <source>
        <dbReference type="ARBA" id="ARBA00022737"/>
    </source>
</evidence>
<evidence type="ECO:0000256" key="7">
    <source>
        <dbReference type="PROSITE-ProRule" id="PRU00221"/>
    </source>
</evidence>
<evidence type="ECO:0000256" key="2">
    <source>
        <dbReference type="ARBA" id="ARBA00005649"/>
    </source>
</evidence>
<dbReference type="PROSITE" id="PS50082">
    <property type="entry name" value="WD_REPEATS_2"/>
    <property type="match status" value="3"/>
</dbReference>
<protein>
    <submittedName>
        <fullName evidence="10">Protein sof1</fullName>
    </submittedName>
</protein>
<comment type="caution">
    <text evidence="10">The sequence shown here is derived from an EMBL/GenBank/DDBJ whole genome shotgun (WGS) entry which is preliminary data.</text>
</comment>
<keyword evidence="3 7" id="KW-0853">WD repeat</keyword>
<gene>
    <name evidence="10" type="primary">sof1</name>
    <name evidence="10" type="ORF">VNI00_011969</name>
</gene>
<keyword evidence="6" id="KW-0687">Ribonucleoprotein</keyword>
<feature type="repeat" description="WD" evidence="7">
    <location>
        <begin position="75"/>
        <end position="115"/>
    </location>
</feature>
<dbReference type="PROSITE" id="PS50294">
    <property type="entry name" value="WD_REPEATS_REGION"/>
    <property type="match status" value="1"/>
</dbReference>
<feature type="region of interest" description="Disordered" evidence="8">
    <location>
        <begin position="390"/>
        <end position="421"/>
    </location>
</feature>
<dbReference type="Pfam" id="PF04158">
    <property type="entry name" value="Sof1"/>
    <property type="match status" value="1"/>
</dbReference>
<dbReference type="InterPro" id="IPR051733">
    <property type="entry name" value="WD_repeat_DCAF13/WDSOF1"/>
</dbReference>
<evidence type="ECO:0000313" key="10">
    <source>
        <dbReference type="EMBL" id="KAK7035202.1"/>
    </source>
</evidence>
<dbReference type="SMART" id="SM00320">
    <property type="entry name" value="WD40"/>
    <property type="match status" value="7"/>
</dbReference>
<feature type="repeat" description="WD" evidence="7">
    <location>
        <begin position="312"/>
        <end position="338"/>
    </location>
</feature>
<dbReference type="Gene3D" id="2.130.10.10">
    <property type="entry name" value="YVTN repeat-like/Quinoprotein amine dehydrogenase"/>
    <property type="match status" value="2"/>
</dbReference>
<feature type="domain" description="Sof1-like protein" evidence="9">
    <location>
        <begin position="330"/>
        <end position="416"/>
    </location>
</feature>
<evidence type="ECO:0000259" key="9">
    <source>
        <dbReference type="Pfam" id="PF04158"/>
    </source>
</evidence>
<keyword evidence="4" id="KW-0677">Repeat</keyword>
<sequence>MHPFARARERTRALNAAKIDRIFAKPFVDALEGHIDAVEVLAKQPDSLTNIASGSWDGGIIVHHLSQRTQLLRLPQAHKGKVTGLCFAEDSRLLSCGVDRNVKIWNTGDESPICTLPGKAAFNSIDHQRSSPVFATASNQVHIWDESKTSPISNLTFPTSTETVTSVRFNLSERSILASVGSDRTFILYDIRTSKPERRVVMQMRANALSWSPTMPTSILLASEDHNLYTFDIRHLSEPSMIYKGHVAAVMSCDWSPTGTEFVSGGWDRTVRIWQTGQGHSPEVYHTKRMQRQISHFLLVKSTQLNTNIPQNARFVLSGSDDGNVRIWKAKASEKLGIVTARERASIEYRSSLVNRWKVDKEVGKIARTRHLPKSVYSAAKLKNTMLDARRVKEERRRKHTRAGESKPKAERKKVVLTEQS</sequence>
<evidence type="ECO:0000256" key="8">
    <source>
        <dbReference type="SAM" id="MobiDB-lite"/>
    </source>
</evidence>
<dbReference type="Pfam" id="PF00400">
    <property type="entry name" value="WD40"/>
    <property type="match status" value="3"/>
</dbReference>
<reference evidence="10 11" key="1">
    <citation type="submission" date="2024-01" db="EMBL/GenBank/DDBJ databases">
        <title>A draft genome for a cacao thread blight-causing isolate of Paramarasmius palmivorus.</title>
        <authorList>
            <person name="Baruah I.K."/>
            <person name="Bukari Y."/>
            <person name="Amoako-Attah I."/>
            <person name="Meinhardt L.W."/>
            <person name="Bailey B.A."/>
            <person name="Cohen S.P."/>
        </authorList>
    </citation>
    <scope>NUCLEOTIDE SEQUENCE [LARGE SCALE GENOMIC DNA]</scope>
    <source>
        <strain evidence="10 11">GH-12</strain>
    </source>
</reference>
<dbReference type="EMBL" id="JAYKXP010000054">
    <property type="protein sequence ID" value="KAK7035202.1"/>
    <property type="molecule type" value="Genomic_DNA"/>
</dbReference>
<feature type="compositionally biased region" description="Basic and acidic residues" evidence="8">
    <location>
        <begin position="402"/>
        <end position="421"/>
    </location>
</feature>
<dbReference type="AlphaFoldDB" id="A0AAW0C8U7"/>
<comment type="subcellular location">
    <subcellularLocation>
        <location evidence="1">Nucleus</location>
        <location evidence="1">Nucleolus</location>
    </subcellularLocation>
</comment>
<dbReference type="SUPFAM" id="SSF50978">
    <property type="entry name" value="WD40 repeat-like"/>
    <property type="match status" value="1"/>
</dbReference>
<dbReference type="InterPro" id="IPR020472">
    <property type="entry name" value="WD40_PAC1"/>
</dbReference>
<comment type="similarity">
    <text evidence="2">Belongs to the WD repeat DCAF13/WDSOF1 family.</text>
</comment>
<keyword evidence="11" id="KW-1185">Reference proteome</keyword>
<keyword evidence="5" id="KW-0539">Nucleus</keyword>
<dbReference type="PRINTS" id="PR00320">
    <property type="entry name" value="GPROTEINBRPT"/>
</dbReference>